<comment type="caution">
    <text evidence="2">The sequence shown here is derived from an EMBL/GenBank/DDBJ whole genome shotgun (WGS) entry which is preliminary data.</text>
</comment>
<keyword evidence="1" id="KW-0175">Coiled coil</keyword>
<protein>
    <recommendedName>
        <fullName evidence="4">F-box domain-containing protein</fullName>
    </recommendedName>
</protein>
<evidence type="ECO:0008006" key="4">
    <source>
        <dbReference type="Google" id="ProtNLM"/>
    </source>
</evidence>
<dbReference type="InterPro" id="IPR032675">
    <property type="entry name" value="LRR_dom_sf"/>
</dbReference>
<evidence type="ECO:0000256" key="1">
    <source>
        <dbReference type="SAM" id="Coils"/>
    </source>
</evidence>
<name>A0ABR2ZMB1_9AGAR</name>
<feature type="coiled-coil region" evidence="1">
    <location>
        <begin position="1"/>
        <end position="28"/>
    </location>
</feature>
<dbReference type="Gene3D" id="3.80.10.10">
    <property type="entry name" value="Ribonuclease Inhibitor"/>
    <property type="match status" value="1"/>
</dbReference>
<reference evidence="2 3" key="1">
    <citation type="submission" date="2024-05" db="EMBL/GenBank/DDBJ databases">
        <title>A draft genome resource for the thread blight pathogen Marasmius tenuissimus strain MS-2.</title>
        <authorList>
            <person name="Yulfo-Soto G.E."/>
            <person name="Baruah I.K."/>
            <person name="Amoako-Attah I."/>
            <person name="Bukari Y."/>
            <person name="Meinhardt L.W."/>
            <person name="Bailey B.A."/>
            <person name="Cohen S.P."/>
        </authorList>
    </citation>
    <scope>NUCLEOTIDE SEQUENCE [LARGE SCALE GENOMIC DNA]</scope>
    <source>
        <strain evidence="2 3">MS-2</strain>
    </source>
</reference>
<evidence type="ECO:0000313" key="2">
    <source>
        <dbReference type="EMBL" id="KAL0062114.1"/>
    </source>
</evidence>
<dbReference type="SUPFAM" id="SSF52047">
    <property type="entry name" value="RNI-like"/>
    <property type="match status" value="1"/>
</dbReference>
<accession>A0ABR2ZMB1</accession>
<dbReference type="Proteomes" id="UP001437256">
    <property type="component" value="Unassembled WGS sequence"/>
</dbReference>
<organism evidence="2 3">
    <name type="scientific">Marasmius tenuissimus</name>
    <dbReference type="NCBI Taxonomy" id="585030"/>
    <lineage>
        <taxon>Eukaryota</taxon>
        <taxon>Fungi</taxon>
        <taxon>Dikarya</taxon>
        <taxon>Basidiomycota</taxon>
        <taxon>Agaricomycotina</taxon>
        <taxon>Agaricomycetes</taxon>
        <taxon>Agaricomycetidae</taxon>
        <taxon>Agaricales</taxon>
        <taxon>Marasmiineae</taxon>
        <taxon>Marasmiaceae</taxon>
        <taxon>Marasmius</taxon>
    </lineage>
</organism>
<gene>
    <name evidence="2" type="ORF">AAF712_011041</name>
</gene>
<proteinExistence type="predicted"/>
<sequence length="483" mass="54714">MKNGEEKRQVLDGEIEGLRKQLARLEVERSSVDNGVTCCQSVLLTQTLRKLPVEIWELIFTQVCEAMHEYTFDFSYDPTVDLELQNKPILKTPVITLSHVCSRWNAVVKTCPRLWSSIRVDIYELNLDLRSLLSMYLENSGGFPLRLCLSEKLFGGGPYPSLNDIQCTWNILAPILRRCKEFVVDLESFNIPQNFSSDLTFPRLETYREDRYLVGGLEEALSYALQFHAPQLTTASLWHLHSHISYPHLTTLTIFILGEDEVDTLIAFLRTCQSLESLTIDGLDGDPREDQEAVEKSMNLMLPSLHTFSLLDDKCSYTTDNGILLMFLSCLTMPSLVVFRMDGYDWPSSHTLFTLLRHSPSLESVELSFTRGSTGESGEVSAYPLFPFLEMSPRLKHFDFTLAMSQEYRALPLCCQFIDEVILLLVHKLQPGVQSSTAAFLPLLQSLHLNILDLGVDMQEKALKAISSRPGLQDCKIVGRIVG</sequence>
<dbReference type="EMBL" id="JBBXMP010000114">
    <property type="protein sequence ID" value="KAL0062114.1"/>
    <property type="molecule type" value="Genomic_DNA"/>
</dbReference>
<evidence type="ECO:0000313" key="3">
    <source>
        <dbReference type="Proteomes" id="UP001437256"/>
    </source>
</evidence>
<keyword evidence="3" id="KW-1185">Reference proteome</keyword>